<feature type="transmembrane region" description="Helical" evidence="7">
    <location>
        <begin position="104"/>
        <end position="122"/>
    </location>
</feature>
<keyword evidence="6 7" id="KW-0472">Membrane</keyword>
<comment type="similarity">
    <text evidence="7">Belongs to the binding-protein-dependent transport system permease family.</text>
</comment>
<protein>
    <submittedName>
        <fullName evidence="9">ABC transporter permease</fullName>
    </submittedName>
</protein>
<dbReference type="AlphaFoldDB" id="A0A4Z0GH54"/>
<keyword evidence="3" id="KW-1003">Cell membrane</keyword>
<organism evidence="9 10">
    <name type="scientific">Sporolactobacillus shoreae</name>
    <dbReference type="NCBI Taxonomy" id="1465501"/>
    <lineage>
        <taxon>Bacteria</taxon>
        <taxon>Bacillati</taxon>
        <taxon>Bacillota</taxon>
        <taxon>Bacilli</taxon>
        <taxon>Bacillales</taxon>
        <taxon>Sporolactobacillaceae</taxon>
        <taxon>Sporolactobacillus</taxon>
    </lineage>
</organism>
<dbReference type="Proteomes" id="UP000298347">
    <property type="component" value="Unassembled WGS sequence"/>
</dbReference>
<keyword evidence="10" id="KW-1185">Reference proteome</keyword>
<keyword evidence="5 7" id="KW-1133">Transmembrane helix</keyword>
<evidence type="ECO:0000256" key="3">
    <source>
        <dbReference type="ARBA" id="ARBA00022475"/>
    </source>
</evidence>
<keyword evidence="4 7" id="KW-0812">Transmembrane</keyword>
<evidence type="ECO:0000313" key="10">
    <source>
        <dbReference type="Proteomes" id="UP000298347"/>
    </source>
</evidence>
<accession>A0A4Z0GH54</accession>
<evidence type="ECO:0000256" key="6">
    <source>
        <dbReference type="ARBA" id="ARBA00023136"/>
    </source>
</evidence>
<dbReference type="InterPro" id="IPR000515">
    <property type="entry name" value="MetI-like"/>
</dbReference>
<evidence type="ECO:0000256" key="7">
    <source>
        <dbReference type="RuleBase" id="RU363032"/>
    </source>
</evidence>
<keyword evidence="2 7" id="KW-0813">Transport</keyword>
<dbReference type="OrthoDB" id="9773683at2"/>
<dbReference type="InterPro" id="IPR035906">
    <property type="entry name" value="MetI-like_sf"/>
</dbReference>
<dbReference type="GO" id="GO:0005886">
    <property type="term" value="C:plasma membrane"/>
    <property type="evidence" value="ECO:0007669"/>
    <property type="project" value="UniProtKB-SubCell"/>
</dbReference>
<evidence type="ECO:0000256" key="4">
    <source>
        <dbReference type="ARBA" id="ARBA00022692"/>
    </source>
</evidence>
<dbReference type="Gene3D" id="1.10.3720.10">
    <property type="entry name" value="MetI-like"/>
    <property type="match status" value="1"/>
</dbReference>
<dbReference type="GO" id="GO:0055085">
    <property type="term" value="P:transmembrane transport"/>
    <property type="evidence" value="ECO:0007669"/>
    <property type="project" value="InterPro"/>
</dbReference>
<feature type="transmembrane region" description="Helical" evidence="7">
    <location>
        <begin position="134"/>
        <end position="161"/>
    </location>
</feature>
<dbReference type="PANTHER" id="PTHR43163:SF6">
    <property type="entry name" value="DIPEPTIDE TRANSPORT SYSTEM PERMEASE PROTEIN DPPB-RELATED"/>
    <property type="match status" value="1"/>
</dbReference>
<dbReference type="SUPFAM" id="SSF161098">
    <property type="entry name" value="MetI-like"/>
    <property type="match status" value="1"/>
</dbReference>
<evidence type="ECO:0000313" key="9">
    <source>
        <dbReference type="EMBL" id="TGA95967.1"/>
    </source>
</evidence>
<dbReference type="PROSITE" id="PS50928">
    <property type="entry name" value="ABC_TM1"/>
    <property type="match status" value="1"/>
</dbReference>
<dbReference type="RefSeq" id="WP_135349993.1">
    <property type="nucleotide sequence ID" value="NZ_SRJD01000033.1"/>
</dbReference>
<evidence type="ECO:0000256" key="5">
    <source>
        <dbReference type="ARBA" id="ARBA00022989"/>
    </source>
</evidence>
<feature type="transmembrane region" description="Helical" evidence="7">
    <location>
        <begin position="173"/>
        <end position="191"/>
    </location>
</feature>
<dbReference type="CDD" id="cd06261">
    <property type="entry name" value="TM_PBP2"/>
    <property type="match status" value="1"/>
</dbReference>
<dbReference type="EMBL" id="SRJD01000033">
    <property type="protein sequence ID" value="TGA95967.1"/>
    <property type="molecule type" value="Genomic_DNA"/>
</dbReference>
<gene>
    <name evidence="9" type="ORF">E4665_17000</name>
</gene>
<evidence type="ECO:0000256" key="1">
    <source>
        <dbReference type="ARBA" id="ARBA00004651"/>
    </source>
</evidence>
<feature type="transmembrane region" description="Helical" evidence="7">
    <location>
        <begin position="230"/>
        <end position="254"/>
    </location>
</feature>
<sequence length="309" mass="33801">MGRYILKRIWYMIITFYVVITLTFLSMKLLPGTPFQNANRLTPLQLNTLKHYYGLDQPIAVQYVKYLWNFIHGDLGTSFQFGNTPVIQMLVAQFPVSMDLGTEAMIIGTVLGILLGIFAGLYRGSFRDWGTMIFATLGISIPSFVFAGALQYCLGVLVQLFPVAGWGTPSTHVLPVTSLAVGILAEVAIFMRTEMVEVINQDYIVTAQAKGLSRGAVVFKHAVRNAMIPVVTILGPMTAAIITGSIVIEGIFGIPGIGKQFVSSITTNDYPMIMGTTELYSGLFIITILIVDILYGVIDPRIRVSGGRS</sequence>
<evidence type="ECO:0000259" key="8">
    <source>
        <dbReference type="PROSITE" id="PS50928"/>
    </source>
</evidence>
<dbReference type="InterPro" id="IPR045621">
    <property type="entry name" value="BPD_transp_1_N"/>
</dbReference>
<comment type="caution">
    <text evidence="9">The sequence shown here is derived from an EMBL/GenBank/DDBJ whole genome shotgun (WGS) entry which is preliminary data.</text>
</comment>
<name>A0A4Z0GH54_9BACL</name>
<dbReference type="PANTHER" id="PTHR43163">
    <property type="entry name" value="DIPEPTIDE TRANSPORT SYSTEM PERMEASE PROTEIN DPPB-RELATED"/>
    <property type="match status" value="1"/>
</dbReference>
<comment type="subcellular location">
    <subcellularLocation>
        <location evidence="1 7">Cell membrane</location>
        <topology evidence="1 7">Multi-pass membrane protein</topology>
    </subcellularLocation>
</comment>
<feature type="transmembrane region" description="Helical" evidence="7">
    <location>
        <begin position="279"/>
        <end position="298"/>
    </location>
</feature>
<evidence type="ECO:0000256" key="2">
    <source>
        <dbReference type="ARBA" id="ARBA00022448"/>
    </source>
</evidence>
<proteinExistence type="inferred from homology"/>
<reference evidence="9 10" key="1">
    <citation type="journal article" date="2015" name="Int. J. Syst. Evol. Microbiol.">
        <title>Sporolactobacillus shoreae sp. nov. and Sporolactobacillus spathodeae sp. nov., two spore-forming lactic acid bacteria isolated from tree barks in Thailand.</title>
        <authorList>
            <person name="Thamacharoensuk T."/>
            <person name="Kitahara M."/>
            <person name="Ohkuma M."/>
            <person name="Thongchul N."/>
            <person name="Tanasupawat S."/>
        </authorList>
    </citation>
    <scope>NUCLEOTIDE SEQUENCE [LARGE SCALE GENOMIC DNA]</scope>
    <source>
        <strain evidence="9 10">BK92</strain>
    </source>
</reference>
<feature type="domain" description="ABC transmembrane type-1" evidence="8">
    <location>
        <begin position="94"/>
        <end position="295"/>
    </location>
</feature>
<dbReference type="Pfam" id="PF00528">
    <property type="entry name" value="BPD_transp_1"/>
    <property type="match status" value="1"/>
</dbReference>
<dbReference type="Pfam" id="PF19300">
    <property type="entry name" value="BPD_transp_1_N"/>
    <property type="match status" value="1"/>
</dbReference>
<feature type="transmembrane region" description="Helical" evidence="7">
    <location>
        <begin position="9"/>
        <end position="27"/>
    </location>
</feature>